<dbReference type="InterPro" id="IPR005467">
    <property type="entry name" value="His_kinase_dom"/>
</dbReference>
<dbReference type="PIRSF" id="PIRSF037434">
    <property type="entry name" value="STHK_ChrS"/>
    <property type="match status" value="1"/>
</dbReference>
<comment type="caution">
    <text evidence="14">The sequence shown here is derived from an EMBL/GenBank/DDBJ whole genome shotgun (WGS) entry which is preliminary data.</text>
</comment>
<evidence type="ECO:0000256" key="3">
    <source>
        <dbReference type="ARBA" id="ARBA00022679"/>
    </source>
</evidence>
<feature type="domain" description="Histidine kinase" evidence="13">
    <location>
        <begin position="154"/>
        <end position="348"/>
    </location>
</feature>
<dbReference type="Pfam" id="PF13493">
    <property type="entry name" value="DUF4118"/>
    <property type="match status" value="1"/>
</dbReference>
<evidence type="ECO:0000256" key="7">
    <source>
        <dbReference type="ARBA" id="ARBA00022840"/>
    </source>
</evidence>
<proteinExistence type="predicted"/>
<reference evidence="14 15" key="1">
    <citation type="submission" date="2023-02" db="EMBL/GenBank/DDBJ databases">
        <title>Dictyobacter halimunensis sp. nov., a new member of the class Ktedonobacteria from forest soil in a geothermal area.</title>
        <authorList>
            <person name="Rachmania M.K."/>
            <person name="Ningsih F."/>
            <person name="Sakai Y."/>
            <person name="Yabe S."/>
            <person name="Yokota A."/>
            <person name="Sjamsuridzal W."/>
        </authorList>
    </citation>
    <scope>NUCLEOTIDE SEQUENCE [LARGE SCALE GENOMIC DNA]</scope>
    <source>
        <strain evidence="14 15">S3.2.2.5</strain>
    </source>
</reference>
<evidence type="ECO:0000256" key="6">
    <source>
        <dbReference type="ARBA" id="ARBA00022777"/>
    </source>
</evidence>
<dbReference type="InterPro" id="IPR050482">
    <property type="entry name" value="Sensor_HK_TwoCompSys"/>
</dbReference>
<dbReference type="InterPro" id="IPR025201">
    <property type="entry name" value="KdpD_TM"/>
</dbReference>
<dbReference type="InterPro" id="IPR011712">
    <property type="entry name" value="Sig_transdc_His_kin_sub3_dim/P"/>
</dbReference>
<dbReference type="Gene3D" id="3.30.565.10">
    <property type="entry name" value="Histidine kinase-like ATPase, C-terminal domain"/>
    <property type="match status" value="1"/>
</dbReference>
<keyword evidence="11" id="KW-0175">Coiled coil</keyword>
<evidence type="ECO:0000256" key="2">
    <source>
        <dbReference type="ARBA" id="ARBA00022553"/>
    </source>
</evidence>
<dbReference type="InterPro" id="IPR036890">
    <property type="entry name" value="HATPase_C_sf"/>
</dbReference>
<organism evidence="14 15">
    <name type="scientific">Dictyobacter halimunensis</name>
    <dbReference type="NCBI Taxonomy" id="3026934"/>
    <lineage>
        <taxon>Bacteria</taxon>
        <taxon>Bacillati</taxon>
        <taxon>Chloroflexota</taxon>
        <taxon>Ktedonobacteria</taxon>
        <taxon>Ktedonobacterales</taxon>
        <taxon>Dictyobacteraceae</taxon>
        <taxon>Dictyobacter</taxon>
    </lineage>
</organism>
<dbReference type="CDD" id="cd16917">
    <property type="entry name" value="HATPase_UhpB-NarQ-NarX-like"/>
    <property type="match status" value="1"/>
</dbReference>
<feature type="coiled-coil region" evidence="11">
    <location>
        <begin position="119"/>
        <end position="146"/>
    </location>
</feature>
<dbReference type="InterPro" id="IPR038318">
    <property type="entry name" value="KdpD_sf"/>
</dbReference>
<keyword evidence="15" id="KW-1185">Reference proteome</keyword>
<keyword evidence="5" id="KW-0547">Nucleotide-binding</keyword>
<evidence type="ECO:0000259" key="13">
    <source>
        <dbReference type="PROSITE" id="PS50109"/>
    </source>
</evidence>
<dbReference type="SUPFAM" id="SSF55874">
    <property type="entry name" value="ATPase domain of HSP90 chaperone/DNA topoisomerase II/histidine kinase"/>
    <property type="match status" value="1"/>
</dbReference>
<feature type="transmembrane region" description="Helical" evidence="12">
    <location>
        <begin position="95"/>
        <end position="115"/>
    </location>
</feature>
<dbReference type="SMART" id="SM00387">
    <property type="entry name" value="HATPase_c"/>
    <property type="match status" value="1"/>
</dbReference>
<keyword evidence="6" id="KW-0418">Kinase</keyword>
<feature type="transmembrane region" description="Helical" evidence="12">
    <location>
        <begin position="46"/>
        <end position="64"/>
    </location>
</feature>
<evidence type="ECO:0000256" key="12">
    <source>
        <dbReference type="SAM" id="Phobius"/>
    </source>
</evidence>
<dbReference type="PROSITE" id="PS50109">
    <property type="entry name" value="HIS_KIN"/>
    <property type="match status" value="1"/>
</dbReference>
<keyword evidence="10 12" id="KW-0472">Membrane</keyword>
<keyword evidence="2" id="KW-0597">Phosphoprotein</keyword>
<comment type="subcellular location">
    <subcellularLocation>
        <location evidence="1">Membrane</location>
        <topology evidence="1">Multi-pass membrane protein</topology>
    </subcellularLocation>
</comment>
<evidence type="ECO:0000256" key="9">
    <source>
        <dbReference type="ARBA" id="ARBA00023012"/>
    </source>
</evidence>
<protein>
    <recommendedName>
        <fullName evidence="13">Histidine kinase domain-containing protein</fullName>
    </recommendedName>
</protein>
<evidence type="ECO:0000256" key="1">
    <source>
        <dbReference type="ARBA" id="ARBA00004141"/>
    </source>
</evidence>
<dbReference type="PANTHER" id="PTHR24421">
    <property type="entry name" value="NITRATE/NITRITE SENSOR PROTEIN NARX-RELATED"/>
    <property type="match status" value="1"/>
</dbReference>
<dbReference type="Pfam" id="PF02518">
    <property type="entry name" value="HATPase_c"/>
    <property type="match status" value="1"/>
</dbReference>
<sequence>MLKQVVPRRKHRVHLHIQWRRYALDSALAFICIAAISALIVPTSLYHTIPTISLLYLLIVLVLAGKRGLYAASLATALSLLTLDFFFFAPSYNLAIVQLADIITLIVFMLAAILTSKLAAALRLRAEEAQQRESELRHLYEKAQELASLQERQRLSRELHDSVSQVLYGISLGAHTAQEELDSDPEQARSSLDYVIGLTEAALAEMRALIFELRPESLETEGLVAAISRQVAVLHSRHHLQVDFCSTVEPDLALEDKQNLYRVAQEALHNIVKHARATRVTIVLEQESDQVLLQIHDDGKGFNPNQNFPGHLGVLSMRERVNKMAGRLHIDSDHEQGTTINVRLPSMQRICI</sequence>
<gene>
    <name evidence="14" type="ORF">KDH_29940</name>
</gene>
<evidence type="ECO:0000256" key="8">
    <source>
        <dbReference type="ARBA" id="ARBA00022989"/>
    </source>
</evidence>
<dbReference type="InterPro" id="IPR003594">
    <property type="entry name" value="HATPase_dom"/>
</dbReference>
<evidence type="ECO:0000256" key="10">
    <source>
        <dbReference type="ARBA" id="ARBA00023136"/>
    </source>
</evidence>
<name>A0ABQ6FR40_9CHLR</name>
<keyword evidence="3" id="KW-0808">Transferase</keyword>
<dbReference type="Proteomes" id="UP001344906">
    <property type="component" value="Unassembled WGS sequence"/>
</dbReference>
<keyword evidence="4 12" id="KW-0812">Transmembrane</keyword>
<feature type="transmembrane region" description="Helical" evidence="12">
    <location>
        <begin position="69"/>
        <end position="89"/>
    </location>
</feature>
<dbReference type="Gene3D" id="1.20.120.620">
    <property type="entry name" value="Backbone structure of the membrane domain of e. Coli histidine kinase receptor kdpd"/>
    <property type="match status" value="1"/>
</dbReference>
<evidence type="ECO:0000256" key="11">
    <source>
        <dbReference type="SAM" id="Coils"/>
    </source>
</evidence>
<dbReference type="RefSeq" id="WP_338251198.1">
    <property type="nucleotide sequence ID" value="NZ_BSRI01000002.1"/>
</dbReference>
<feature type="transmembrane region" description="Helical" evidence="12">
    <location>
        <begin position="21"/>
        <end position="40"/>
    </location>
</feature>
<evidence type="ECO:0000256" key="4">
    <source>
        <dbReference type="ARBA" id="ARBA00022692"/>
    </source>
</evidence>
<evidence type="ECO:0000313" key="14">
    <source>
        <dbReference type="EMBL" id="GLV56151.1"/>
    </source>
</evidence>
<dbReference type="Pfam" id="PF07730">
    <property type="entry name" value="HisKA_3"/>
    <property type="match status" value="1"/>
</dbReference>
<accession>A0ABQ6FR40</accession>
<keyword evidence="9" id="KW-0902">Two-component regulatory system</keyword>
<keyword evidence="8 12" id="KW-1133">Transmembrane helix</keyword>
<dbReference type="Gene3D" id="1.20.5.1930">
    <property type="match status" value="1"/>
</dbReference>
<evidence type="ECO:0000256" key="5">
    <source>
        <dbReference type="ARBA" id="ARBA00022741"/>
    </source>
</evidence>
<dbReference type="PANTHER" id="PTHR24421:SF61">
    <property type="entry name" value="OXYGEN SENSOR HISTIDINE KINASE NREB"/>
    <property type="match status" value="1"/>
</dbReference>
<dbReference type="InterPro" id="IPR017205">
    <property type="entry name" value="Sig_transdc_His_kinase_ChrS"/>
</dbReference>
<evidence type="ECO:0000313" key="15">
    <source>
        <dbReference type="Proteomes" id="UP001344906"/>
    </source>
</evidence>
<dbReference type="EMBL" id="BSRI01000002">
    <property type="protein sequence ID" value="GLV56151.1"/>
    <property type="molecule type" value="Genomic_DNA"/>
</dbReference>
<keyword evidence="7" id="KW-0067">ATP-binding</keyword>